<evidence type="ECO:0000313" key="8">
    <source>
        <dbReference type="Proteomes" id="UP001205560"/>
    </source>
</evidence>
<keyword evidence="1 4" id="KW-0349">Heme</keyword>
<keyword evidence="2 4" id="KW-0479">Metal-binding</keyword>
<evidence type="ECO:0000256" key="4">
    <source>
        <dbReference type="PROSITE-ProRule" id="PRU00433"/>
    </source>
</evidence>
<dbReference type="InterPro" id="IPR050597">
    <property type="entry name" value="Cytochrome_c_Oxidase_Subunit"/>
</dbReference>
<name>A0ABT2ACS8_9BURK</name>
<dbReference type="InterPro" id="IPR036909">
    <property type="entry name" value="Cyt_c-like_dom_sf"/>
</dbReference>
<dbReference type="PROSITE" id="PS51007">
    <property type="entry name" value="CYTC"/>
    <property type="match status" value="1"/>
</dbReference>
<dbReference type="PANTHER" id="PTHR33751">
    <property type="entry name" value="CBB3-TYPE CYTOCHROME C OXIDASE SUBUNIT FIXP"/>
    <property type="match status" value="1"/>
</dbReference>
<evidence type="ECO:0000256" key="3">
    <source>
        <dbReference type="ARBA" id="ARBA00023004"/>
    </source>
</evidence>
<dbReference type="InterPro" id="IPR024167">
    <property type="entry name" value="Cytochrome_c4-like"/>
</dbReference>
<evidence type="ECO:0000313" key="7">
    <source>
        <dbReference type="EMBL" id="MCS0591570.1"/>
    </source>
</evidence>
<keyword evidence="8" id="KW-1185">Reference proteome</keyword>
<sequence length="244" mass="25832">MKFLTSLIAIGLAAHAGAALAQATAADRIPDTMEARVQACTGCHGAQGRGVENVYFPRLAGKPAGYLYNQLVAFRDGRRKYVPMNYLLAYLPDAYLMRMAEHFAALNPPPLVQPAVSRPAAQLAEGQRIVTQGIPGKKIPACITCHGAELGGREPGIPGLLGLRADYVSAQLGAWRFGVRTALAPDCMQLIASSLSEPEVAAVSAYLASLPVTASRPLRQPGMRLPIACGSQPQASTQKQEASR</sequence>
<feature type="chain" id="PRO_5046428456" evidence="5">
    <location>
        <begin position="22"/>
        <end position="244"/>
    </location>
</feature>
<evidence type="ECO:0000256" key="2">
    <source>
        <dbReference type="ARBA" id="ARBA00022723"/>
    </source>
</evidence>
<dbReference type="SUPFAM" id="SSF46626">
    <property type="entry name" value="Cytochrome c"/>
    <property type="match status" value="2"/>
</dbReference>
<evidence type="ECO:0000259" key="6">
    <source>
        <dbReference type="PROSITE" id="PS51007"/>
    </source>
</evidence>
<reference evidence="7 8" key="1">
    <citation type="submission" date="2022-08" db="EMBL/GenBank/DDBJ databases">
        <title>Reclassification of Massilia species as members of the genera Telluria, Duganella, Pseudoduganella, Mokoshia gen. nov. and Zemynaea gen. nov. using orthogonal and non-orthogonal genome-based approaches.</title>
        <authorList>
            <person name="Bowman J.P."/>
        </authorList>
    </citation>
    <scope>NUCLEOTIDE SEQUENCE [LARGE SCALE GENOMIC DNA]</scope>
    <source>
        <strain evidence="7 8">LMG 28164</strain>
    </source>
</reference>
<protein>
    <submittedName>
        <fullName evidence="7">C-type cytochrome</fullName>
    </submittedName>
</protein>
<evidence type="ECO:0000256" key="1">
    <source>
        <dbReference type="ARBA" id="ARBA00022617"/>
    </source>
</evidence>
<keyword evidence="5" id="KW-0732">Signal</keyword>
<dbReference type="Gene3D" id="1.10.760.10">
    <property type="entry name" value="Cytochrome c-like domain"/>
    <property type="match status" value="2"/>
</dbReference>
<gene>
    <name evidence="7" type="ORF">NX782_20475</name>
</gene>
<dbReference type="RefSeq" id="WP_258847336.1">
    <property type="nucleotide sequence ID" value="NZ_JANUGX010000028.1"/>
</dbReference>
<feature type="signal peptide" evidence="5">
    <location>
        <begin position="1"/>
        <end position="21"/>
    </location>
</feature>
<comment type="caution">
    <text evidence="7">The sequence shown here is derived from an EMBL/GenBank/DDBJ whole genome shotgun (WGS) entry which is preliminary data.</text>
</comment>
<dbReference type="Pfam" id="PF00034">
    <property type="entry name" value="Cytochrom_C"/>
    <property type="match status" value="2"/>
</dbReference>
<proteinExistence type="predicted"/>
<dbReference type="PIRSF" id="PIRSF000005">
    <property type="entry name" value="Cytochrome_c4"/>
    <property type="match status" value="1"/>
</dbReference>
<dbReference type="EMBL" id="JANUGX010000028">
    <property type="protein sequence ID" value="MCS0591570.1"/>
    <property type="molecule type" value="Genomic_DNA"/>
</dbReference>
<dbReference type="InterPro" id="IPR009056">
    <property type="entry name" value="Cyt_c-like_dom"/>
</dbReference>
<accession>A0ABT2ACS8</accession>
<dbReference type="Proteomes" id="UP001205560">
    <property type="component" value="Unassembled WGS sequence"/>
</dbReference>
<dbReference type="PANTHER" id="PTHR33751:SF11">
    <property type="entry name" value="BLL4483 PROTEIN"/>
    <property type="match status" value="1"/>
</dbReference>
<organism evidence="7 8">
    <name type="scientific">Massilia norwichensis</name>
    <dbReference type="NCBI Taxonomy" id="1442366"/>
    <lineage>
        <taxon>Bacteria</taxon>
        <taxon>Pseudomonadati</taxon>
        <taxon>Pseudomonadota</taxon>
        <taxon>Betaproteobacteria</taxon>
        <taxon>Burkholderiales</taxon>
        <taxon>Oxalobacteraceae</taxon>
        <taxon>Telluria group</taxon>
        <taxon>Massilia</taxon>
    </lineage>
</organism>
<evidence type="ECO:0000256" key="5">
    <source>
        <dbReference type="SAM" id="SignalP"/>
    </source>
</evidence>
<feature type="domain" description="Cytochrome c" evidence="6">
    <location>
        <begin position="121"/>
        <end position="211"/>
    </location>
</feature>
<keyword evidence="3 4" id="KW-0408">Iron</keyword>